<keyword evidence="3" id="KW-1185">Reference proteome</keyword>
<dbReference type="AlphaFoldDB" id="A0A8J5G003"/>
<dbReference type="PANTHER" id="PTHR34786">
    <property type="entry name" value="OS09G0504900 PROTEIN"/>
    <property type="match status" value="1"/>
</dbReference>
<gene>
    <name evidence="2" type="ORF">ZIOFF_048839</name>
</gene>
<reference evidence="2 3" key="1">
    <citation type="submission" date="2020-08" db="EMBL/GenBank/DDBJ databases">
        <title>Plant Genome Project.</title>
        <authorList>
            <person name="Zhang R.-G."/>
        </authorList>
    </citation>
    <scope>NUCLEOTIDE SEQUENCE [LARGE SCALE GENOMIC DNA]</scope>
    <source>
        <tissue evidence="2">Rhizome</tissue>
    </source>
</reference>
<dbReference type="InterPro" id="IPR027951">
    <property type="entry name" value="Nepro_N"/>
</dbReference>
<dbReference type="Proteomes" id="UP000734854">
    <property type="component" value="Unassembled WGS sequence"/>
</dbReference>
<evidence type="ECO:0000259" key="1">
    <source>
        <dbReference type="Pfam" id="PF14780"/>
    </source>
</evidence>
<dbReference type="EMBL" id="JACMSC010000013">
    <property type="protein sequence ID" value="KAG6493836.1"/>
    <property type="molecule type" value="Genomic_DNA"/>
</dbReference>
<protein>
    <recommendedName>
        <fullName evidence="1">Nucleolus and neural progenitor protein-like N-terminal domain-containing protein</fullName>
    </recommendedName>
</protein>
<dbReference type="Pfam" id="PF14780">
    <property type="entry name" value="NEPRO_N"/>
    <property type="match status" value="1"/>
</dbReference>
<comment type="caution">
    <text evidence="2">The sequence shown here is derived from an EMBL/GenBank/DDBJ whole genome shotgun (WGS) entry which is preliminary data.</text>
</comment>
<accession>A0A8J5G003</accession>
<name>A0A8J5G003_ZINOF</name>
<evidence type="ECO:0000313" key="3">
    <source>
        <dbReference type="Proteomes" id="UP000734854"/>
    </source>
</evidence>
<proteinExistence type="predicted"/>
<evidence type="ECO:0000313" key="2">
    <source>
        <dbReference type="EMBL" id="KAG6493836.1"/>
    </source>
</evidence>
<organism evidence="2 3">
    <name type="scientific">Zingiber officinale</name>
    <name type="common">Ginger</name>
    <name type="synonym">Amomum zingiber</name>
    <dbReference type="NCBI Taxonomy" id="94328"/>
    <lineage>
        <taxon>Eukaryota</taxon>
        <taxon>Viridiplantae</taxon>
        <taxon>Streptophyta</taxon>
        <taxon>Embryophyta</taxon>
        <taxon>Tracheophyta</taxon>
        <taxon>Spermatophyta</taxon>
        <taxon>Magnoliopsida</taxon>
        <taxon>Liliopsida</taxon>
        <taxon>Zingiberales</taxon>
        <taxon>Zingiberaceae</taxon>
        <taxon>Zingiber</taxon>
    </lineage>
</organism>
<dbReference type="PANTHER" id="PTHR34786:SF1">
    <property type="entry name" value="OS09G0504900 PROTEIN"/>
    <property type="match status" value="1"/>
</dbReference>
<feature type="domain" description="Nucleolus and neural progenitor protein-like N-terminal" evidence="1">
    <location>
        <begin position="27"/>
        <end position="99"/>
    </location>
</feature>
<sequence length="370" mass="42154">MYSFMQGSFGFDAMTFNGSEVHTRLQHLLVQLQIEAGVLDRIVYRNKNQHRHGSYFQYLLKVRRDLNLLHSTELGRILKMLFPIIDGKKPARMAIVPTRYLCFQIFFSCLKSNGIGSNHNLKNRLLGCARLLSQAYEQYDIFLYFLCSQISLLLAKSFFSGFCITVMALLARLRVLVQQMLQDVVMVFNKVSFLTTEKQSIKLSQDGVEVYREFHRSVHKRIVLECVWKGDKYFLLERTENKEDETREEDIQATPSSTTTIHYRTLELFDEEEETSCPPTDATNSSQAQVDKFTATTEAATGNVPVEPQTQSRRKVAFVSVKRPAAAASNSNEPVKIPKLDLVSNNSLETVDPFLDLLFSGINSSCATNK</sequence>